<name>A0ABX2RPX2_9ACTN</name>
<protein>
    <submittedName>
        <fullName evidence="2">Uncharacterized protein</fullName>
    </submittedName>
</protein>
<dbReference type="Proteomes" id="UP000631553">
    <property type="component" value="Unassembled WGS sequence"/>
</dbReference>
<keyword evidence="3" id="KW-1185">Reference proteome</keyword>
<comment type="caution">
    <text evidence="2">The sequence shown here is derived from an EMBL/GenBank/DDBJ whole genome shotgun (WGS) entry which is preliminary data.</text>
</comment>
<evidence type="ECO:0000313" key="3">
    <source>
        <dbReference type="Proteomes" id="UP000631553"/>
    </source>
</evidence>
<accession>A0ABX2RPX2</accession>
<dbReference type="RefSeq" id="WP_257029064.1">
    <property type="nucleotide sequence ID" value="NZ_JACCCQ010000001.1"/>
</dbReference>
<dbReference type="EMBL" id="JACCCQ010000001">
    <property type="protein sequence ID" value="NYF58577.1"/>
    <property type="molecule type" value="Genomic_DNA"/>
</dbReference>
<feature type="region of interest" description="Disordered" evidence="1">
    <location>
        <begin position="141"/>
        <end position="164"/>
    </location>
</feature>
<proteinExistence type="predicted"/>
<organism evidence="2 3">
    <name type="scientific">Micromonospora purpureochromogenes</name>
    <dbReference type="NCBI Taxonomy" id="47872"/>
    <lineage>
        <taxon>Bacteria</taxon>
        <taxon>Bacillati</taxon>
        <taxon>Actinomycetota</taxon>
        <taxon>Actinomycetes</taxon>
        <taxon>Micromonosporales</taxon>
        <taxon>Micromonosporaceae</taxon>
        <taxon>Micromonospora</taxon>
    </lineage>
</organism>
<sequence>MVTGFRIAVHPIDVVTLVAHEPPINAVLPDAAAAERARAAFHDDPLLSKNSWAISDYRPDAEALTAAPTRIVIAVGEERAARDGDRFLSILGHRYAALVRTLGAHALILQPAATAAALASGEREFCIDALAIGGTIRPALPSPPRMGWPRTQRTGGQAHLSTRI</sequence>
<feature type="compositionally biased region" description="Polar residues" evidence="1">
    <location>
        <begin position="151"/>
        <end position="164"/>
    </location>
</feature>
<reference evidence="2 3" key="1">
    <citation type="submission" date="2020-07" db="EMBL/GenBank/DDBJ databases">
        <title>Sequencing the genomes of 1000 actinobacteria strains.</title>
        <authorList>
            <person name="Klenk H.-P."/>
        </authorList>
    </citation>
    <scope>NUCLEOTIDE SEQUENCE [LARGE SCALE GENOMIC DNA]</scope>
    <source>
        <strain evidence="2 3">DSM 43814</strain>
    </source>
</reference>
<gene>
    <name evidence="2" type="ORF">HDA35_004408</name>
</gene>
<evidence type="ECO:0000313" key="2">
    <source>
        <dbReference type="EMBL" id="NYF58577.1"/>
    </source>
</evidence>
<evidence type="ECO:0000256" key="1">
    <source>
        <dbReference type="SAM" id="MobiDB-lite"/>
    </source>
</evidence>